<accession>A0ABN3RL29</accession>
<comment type="caution">
    <text evidence="1">The sequence shown here is derived from an EMBL/GenBank/DDBJ whole genome shotgun (WGS) entry which is preliminary data.</text>
</comment>
<organism evidence="1 2">
    <name type="scientific">Streptomyces vastus</name>
    <dbReference type="NCBI Taxonomy" id="285451"/>
    <lineage>
        <taxon>Bacteria</taxon>
        <taxon>Bacillati</taxon>
        <taxon>Actinomycetota</taxon>
        <taxon>Actinomycetes</taxon>
        <taxon>Kitasatosporales</taxon>
        <taxon>Streptomycetaceae</taxon>
        <taxon>Streptomyces</taxon>
    </lineage>
</organism>
<keyword evidence="2" id="KW-1185">Reference proteome</keyword>
<protein>
    <recommendedName>
        <fullName evidence="3">Glyceraldehyde 3-phosphate dehydrogenase catalytic domain-containing protein</fullName>
    </recommendedName>
</protein>
<dbReference type="EMBL" id="BAAASJ010000106">
    <property type="protein sequence ID" value="GAA2655274.1"/>
    <property type="molecule type" value="Genomic_DNA"/>
</dbReference>
<sequence length="58" mass="6402">MGPTGPTHEGRRPASWDAPLTRAHGELVKIVGWYDNEWGHTNHPLDLTACVTARLPQS</sequence>
<dbReference type="Proteomes" id="UP001500151">
    <property type="component" value="Unassembled WGS sequence"/>
</dbReference>
<evidence type="ECO:0000313" key="2">
    <source>
        <dbReference type="Proteomes" id="UP001500151"/>
    </source>
</evidence>
<evidence type="ECO:0000313" key="1">
    <source>
        <dbReference type="EMBL" id="GAA2655274.1"/>
    </source>
</evidence>
<gene>
    <name evidence="1" type="ORF">GCM10010307_68090</name>
</gene>
<reference evidence="1 2" key="1">
    <citation type="journal article" date="2019" name="Int. J. Syst. Evol. Microbiol.">
        <title>The Global Catalogue of Microorganisms (GCM) 10K type strain sequencing project: providing services to taxonomists for standard genome sequencing and annotation.</title>
        <authorList>
            <consortium name="The Broad Institute Genomics Platform"/>
            <consortium name="The Broad Institute Genome Sequencing Center for Infectious Disease"/>
            <person name="Wu L."/>
            <person name="Ma J."/>
        </authorList>
    </citation>
    <scope>NUCLEOTIDE SEQUENCE [LARGE SCALE GENOMIC DNA]</scope>
    <source>
        <strain evidence="1 2">JCM 4524</strain>
    </source>
</reference>
<evidence type="ECO:0008006" key="3">
    <source>
        <dbReference type="Google" id="ProtNLM"/>
    </source>
</evidence>
<name>A0ABN3RL29_9ACTN</name>
<proteinExistence type="predicted"/>
<dbReference type="RefSeq" id="WP_344395092.1">
    <property type="nucleotide sequence ID" value="NZ_BAAASJ010000106.1"/>
</dbReference>